<feature type="transmembrane region" description="Helical" evidence="1">
    <location>
        <begin position="130"/>
        <end position="151"/>
    </location>
</feature>
<feature type="transmembrane region" description="Helical" evidence="1">
    <location>
        <begin position="158"/>
        <end position="180"/>
    </location>
</feature>
<keyword evidence="1" id="KW-0472">Membrane</keyword>
<evidence type="ECO:0000313" key="2">
    <source>
        <dbReference type="EMBL" id="HFC93517.1"/>
    </source>
</evidence>
<keyword evidence="1" id="KW-0812">Transmembrane</keyword>
<evidence type="ECO:0000256" key="1">
    <source>
        <dbReference type="SAM" id="Phobius"/>
    </source>
</evidence>
<dbReference type="Pfam" id="PF04955">
    <property type="entry name" value="HupE_UreJ"/>
    <property type="match status" value="1"/>
</dbReference>
<gene>
    <name evidence="2" type="ORF">ENJ51_11975</name>
</gene>
<dbReference type="InterPro" id="IPR007038">
    <property type="entry name" value="HupE_UreJ"/>
</dbReference>
<protein>
    <recommendedName>
        <fullName evidence="3">HupE / UreJ protein</fullName>
    </recommendedName>
</protein>
<organism evidence="2">
    <name type="scientific">Leucothrix mucor</name>
    <dbReference type="NCBI Taxonomy" id="45248"/>
    <lineage>
        <taxon>Bacteria</taxon>
        <taxon>Pseudomonadati</taxon>
        <taxon>Pseudomonadota</taxon>
        <taxon>Gammaproteobacteria</taxon>
        <taxon>Thiotrichales</taxon>
        <taxon>Thiotrichaceae</taxon>
        <taxon>Leucothrix</taxon>
    </lineage>
</organism>
<feature type="transmembrane region" description="Helical" evidence="1">
    <location>
        <begin position="20"/>
        <end position="38"/>
    </location>
</feature>
<feature type="transmembrane region" description="Helical" evidence="1">
    <location>
        <begin position="96"/>
        <end position="118"/>
    </location>
</feature>
<evidence type="ECO:0008006" key="3">
    <source>
        <dbReference type="Google" id="ProtNLM"/>
    </source>
</evidence>
<accession>A0A7V2WWC2</accession>
<dbReference type="EMBL" id="DRMS01000455">
    <property type="protein sequence ID" value="HFC93517.1"/>
    <property type="molecule type" value="Genomic_DNA"/>
</dbReference>
<comment type="caution">
    <text evidence="2">The sequence shown here is derived from an EMBL/GenBank/DDBJ whole genome shotgun (WGS) entry which is preliminary data.</text>
</comment>
<keyword evidence="1" id="KW-1133">Transmembrane helix</keyword>
<reference evidence="2" key="1">
    <citation type="journal article" date="2020" name="mSystems">
        <title>Genome- and Community-Level Interaction Insights into Carbon Utilization and Element Cycling Functions of Hydrothermarchaeota in Hydrothermal Sediment.</title>
        <authorList>
            <person name="Zhou Z."/>
            <person name="Liu Y."/>
            <person name="Xu W."/>
            <person name="Pan J."/>
            <person name="Luo Z.H."/>
            <person name="Li M."/>
        </authorList>
    </citation>
    <scope>NUCLEOTIDE SEQUENCE [LARGE SCALE GENOMIC DNA]</scope>
    <source>
        <strain evidence="2">HyVt-493</strain>
    </source>
</reference>
<dbReference type="AlphaFoldDB" id="A0A7V2WWC2"/>
<feature type="transmembrane region" description="Helical" evidence="1">
    <location>
        <begin position="45"/>
        <end position="64"/>
    </location>
</feature>
<name>A0A7V2WWC2_LEUMU</name>
<dbReference type="Proteomes" id="UP000885750">
    <property type="component" value="Unassembled WGS sequence"/>
</dbReference>
<sequence length="181" mass="19883">MIIFSSTWFLDGFTHPLETPSHLILLVGLGVLLGQQSGAYFIRNLLLFCTSVIVGFVINNYLSLRYNNELILLVIALLVSLLVVLRLDYRQLWMQLITLLLCISSGIMLGIDSSPVIIPGLGANTFYNWLLGAAIGIYLAVIVIASISALLRTVFEGIILRVLGSWIATSALFVLTLLMVN</sequence>
<feature type="transmembrane region" description="Helical" evidence="1">
    <location>
        <begin position="70"/>
        <end position="89"/>
    </location>
</feature>
<proteinExistence type="predicted"/>